<organism evidence="1 2">
    <name type="scientific">Agitococcus lubricus</name>
    <dbReference type="NCBI Taxonomy" id="1077255"/>
    <lineage>
        <taxon>Bacteria</taxon>
        <taxon>Pseudomonadati</taxon>
        <taxon>Pseudomonadota</taxon>
        <taxon>Gammaproteobacteria</taxon>
        <taxon>Moraxellales</taxon>
        <taxon>Moraxellaceae</taxon>
        <taxon>Agitococcus</taxon>
    </lineage>
</organism>
<proteinExistence type="predicted"/>
<gene>
    <name evidence="1" type="ORF">C8N29_101347</name>
</gene>
<dbReference type="RefSeq" id="WP_107864288.1">
    <property type="nucleotide sequence ID" value="NZ_QAON01000001.1"/>
</dbReference>
<reference evidence="1 2" key="1">
    <citation type="submission" date="2018-04" db="EMBL/GenBank/DDBJ databases">
        <title>Genomic Encyclopedia of Archaeal and Bacterial Type Strains, Phase II (KMG-II): from individual species to whole genera.</title>
        <authorList>
            <person name="Goeker M."/>
        </authorList>
    </citation>
    <scope>NUCLEOTIDE SEQUENCE [LARGE SCALE GENOMIC DNA]</scope>
    <source>
        <strain evidence="1 2">DSM 5822</strain>
    </source>
</reference>
<evidence type="ECO:0000313" key="2">
    <source>
        <dbReference type="Proteomes" id="UP000244223"/>
    </source>
</evidence>
<dbReference type="AlphaFoldDB" id="A0A2T5J3T8"/>
<protein>
    <submittedName>
        <fullName evidence="1">Uncharacterized protein</fullName>
    </submittedName>
</protein>
<dbReference type="Proteomes" id="UP000244223">
    <property type="component" value="Unassembled WGS sequence"/>
</dbReference>
<accession>A0A2T5J3T8</accession>
<evidence type="ECO:0000313" key="1">
    <source>
        <dbReference type="EMBL" id="PTQ91274.1"/>
    </source>
</evidence>
<dbReference type="EMBL" id="QAON01000001">
    <property type="protein sequence ID" value="PTQ91274.1"/>
    <property type="molecule type" value="Genomic_DNA"/>
</dbReference>
<comment type="caution">
    <text evidence="1">The sequence shown here is derived from an EMBL/GenBank/DDBJ whole genome shotgun (WGS) entry which is preliminary data.</text>
</comment>
<sequence>MEQLKIMGVLPVGVVVNGKLCNVVTLREMTLRDSLKTATVPDGVDEAQYYPKLAGIAACLTIDGVPKEKITHDFVLDLSEEDGEYLLNLKQQLSAKKKEQVQAAATLTP</sequence>
<keyword evidence="2" id="KW-1185">Reference proteome</keyword>
<name>A0A2T5J3T8_9GAMM</name>